<dbReference type="SUPFAM" id="SSF48208">
    <property type="entry name" value="Six-hairpin glycosidases"/>
    <property type="match status" value="1"/>
</dbReference>
<organism evidence="2 3">
    <name type="scientific">Planctomyces bekefii</name>
    <dbReference type="NCBI Taxonomy" id="1653850"/>
    <lineage>
        <taxon>Bacteria</taxon>
        <taxon>Pseudomonadati</taxon>
        <taxon>Planctomycetota</taxon>
        <taxon>Planctomycetia</taxon>
        <taxon>Planctomycetales</taxon>
        <taxon>Planctomycetaceae</taxon>
        <taxon>Planctomyces</taxon>
    </lineage>
</organism>
<reference evidence="2 3" key="1">
    <citation type="submission" date="2019-08" db="EMBL/GenBank/DDBJ databases">
        <title>100 year-old enigma solved: identification of Planctomyces bekefii, the type genus and species of the phylum Planctomycetes.</title>
        <authorList>
            <person name="Svetlana D.N."/>
            <person name="Overmann J."/>
        </authorList>
    </citation>
    <scope>NUCLEOTIDE SEQUENCE [LARGE SCALE GENOMIC DNA]</scope>
    <source>
        <strain evidence="2">Phe10_nw2017</strain>
    </source>
</reference>
<feature type="domain" description="F5/8 type C" evidence="1">
    <location>
        <begin position="718"/>
        <end position="869"/>
    </location>
</feature>
<name>A0A5C6MD65_9PLAN</name>
<dbReference type="InterPro" id="IPR008979">
    <property type="entry name" value="Galactose-bd-like_sf"/>
</dbReference>
<dbReference type="Pfam" id="PF03633">
    <property type="entry name" value="Glyco_hydro_65C"/>
    <property type="match status" value="1"/>
</dbReference>
<dbReference type="PROSITE" id="PS50022">
    <property type="entry name" value="FA58C_3"/>
    <property type="match status" value="1"/>
</dbReference>
<dbReference type="AlphaFoldDB" id="A0A5C6MD65"/>
<dbReference type="EMBL" id="SRHE01000018">
    <property type="protein sequence ID" value="TWW12331.1"/>
    <property type="molecule type" value="Genomic_DNA"/>
</dbReference>
<dbReference type="Pfam" id="PF00754">
    <property type="entry name" value="F5_F8_type_C"/>
    <property type="match status" value="1"/>
</dbReference>
<dbReference type="GO" id="GO:0005975">
    <property type="term" value="P:carbohydrate metabolic process"/>
    <property type="evidence" value="ECO:0007669"/>
    <property type="project" value="InterPro"/>
</dbReference>
<dbReference type="Gene3D" id="2.60.120.260">
    <property type="entry name" value="Galactose-binding domain-like"/>
    <property type="match status" value="2"/>
</dbReference>
<keyword evidence="3" id="KW-1185">Reference proteome</keyword>
<dbReference type="Gene3D" id="1.50.10.10">
    <property type="match status" value="1"/>
</dbReference>
<gene>
    <name evidence="2" type="ORF">E3A20_01940</name>
</gene>
<dbReference type="InterPro" id="IPR054491">
    <property type="entry name" value="MGH1-like_GH"/>
</dbReference>
<evidence type="ECO:0000313" key="3">
    <source>
        <dbReference type="Proteomes" id="UP000321083"/>
    </source>
</evidence>
<sequence length="869" mass="97942">MTGLWLAAKGLRMRWLSMGILCGLWVCGTVAEGQVLDKRALLQRETFWQNRDWDWYQQNIPVFECPDTDITTTWYFRWELLTRHLTYGSPNSGYSFTEFTDRPFWSGAYGAISCPAGHQLYEARWLLSPQVANDYSRYWFRTPGAQPRNYSTWLADAIWAVHEVHPDEAFLRDLLPELIRNYEAWEQRHYAPEIGLFWQTGHDDGMEFNINSRQTKDILRGAPGFRPTINAYMCADARDIARVARLAGKPELAAEWERKAEGLRLKLQELLWDSRRGFFLQMYRDDEEREGHQVRRLTRTYDSGQFAGSEHGRELIGYVPWQFGLPATDRGYEQAWKYLMDPQFFAAPFGPLTVERRDPLFQLQKWCCWWSGQSWPYATTQTLKALANVLQHPDYGPGGRPLPITAADYVSLLQTYAKSHRKDGRPYLAEALHPETGSFEGHDGYNHSEHYFHSGFCDLVVTGLVGLQPAAGDMLQLHPLASESWPWFALDDVPYHGHRLTVLWDRDGSRYGRGQGLIVLVDGLEVARADRLQPLQVRVPAGAGTGVGSSAASGGPVDVNFAVNNDGDYYPRIMATAVGPGTSPAKLIDGNAWYDVHPPNRWTAEGSENAQDELQLDLGMSRPVHTVKLLFLDDGGPVAAPERCQVFVRERVEGDWQPLPTGAGPEQPQGQRASVWTFSQRAVRQVKIVMTHAGPHRTGLTELEVWGPAERPVAVPSAPEGNLAARRAGAEYPKITASHTSRYDRVELANDGRAVFAASPHNRWTSYESPNAEDWLELDLGSEQTVGRVELLLYDDGGGVQPPESYRIEVWDGAVWQPVRETGRLPQQPQGGVANSVRFASVRAGKLRVLFRHRGASRSGVTEIEVWGD</sequence>
<protein>
    <recommendedName>
        <fullName evidence="1">F5/8 type C domain-containing protein</fullName>
    </recommendedName>
</protein>
<evidence type="ECO:0000259" key="1">
    <source>
        <dbReference type="PROSITE" id="PS50022"/>
    </source>
</evidence>
<dbReference type="InterPro" id="IPR000421">
    <property type="entry name" value="FA58C"/>
</dbReference>
<dbReference type="SUPFAM" id="SSF49785">
    <property type="entry name" value="Galactose-binding domain-like"/>
    <property type="match status" value="2"/>
</dbReference>
<dbReference type="InterPro" id="IPR008928">
    <property type="entry name" value="6-hairpin_glycosidase_sf"/>
</dbReference>
<proteinExistence type="predicted"/>
<dbReference type="InterPro" id="IPR005194">
    <property type="entry name" value="Glyco_hydro_65_C"/>
</dbReference>
<accession>A0A5C6MD65</accession>
<dbReference type="Pfam" id="PF22422">
    <property type="entry name" value="MGH1-like_GH"/>
    <property type="match status" value="1"/>
</dbReference>
<comment type="caution">
    <text evidence="2">The sequence shown here is derived from an EMBL/GenBank/DDBJ whole genome shotgun (WGS) entry which is preliminary data.</text>
</comment>
<dbReference type="Proteomes" id="UP000321083">
    <property type="component" value="Unassembled WGS sequence"/>
</dbReference>
<reference evidence="2 3" key="2">
    <citation type="submission" date="2019-08" db="EMBL/GenBank/DDBJ databases">
        <authorList>
            <person name="Henke P."/>
        </authorList>
    </citation>
    <scope>NUCLEOTIDE SEQUENCE [LARGE SCALE GENOMIC DNA]</scope>
    <source>
        <strain evidence="2">Phe10_nw2017</strain>
    </source>
</reference>
<evidence type="ECO:0000313" key="2">
    <source>
        <dbReference type="EMBL" id="TWW12331.1"/>
    </source>
</evidence>
<dbReference type="InterPro" id="IPR012341">
    <property type="entry name" value="6hp_glycosidase-like_sf"/>
</dbReference>